<comment type="caution">
    <text evidence="2">The sequence shown here is derived from an EMBL/GenBank/DDBJ whole genome shotgun (WGS) entry which is preliminary data.</text>
</comment>
<dbReference type="EMBL" id="VDEM01000182">
    <property type="protein sequence ID" value="KAF0821161.1"/>
    <property type="molecule type" value="Genomic_DNA"/>
</dbReference>
<dbReference type="GeneID" id="80426510"/>
<name>A0A800MRI9_CYTFI</name>
<protein>
    <submittedName>
        <fullName evidence="2">Uncharacterized protein</fullName>
    </submittedName>
</protein>
<organism evidence="2 3">
    <name type="scientific">Cytobacillus firmus</name>
    <name type="common">Bacillus firmus</name>
    <dbReference type="NCBI Taxonomy" id="1399"/>
    <lineage>
        <taxon>Bacteria</taxon>
        <taxon>Bacillati</taxon>
        <taxon>Bacillota</taxon>
        <taxon>Bacilli</taxon>
        <taxon>Bacillales</taxon>
        <taxon>Bacillaceae</taxon>
        <taxon>Cytobacillus</taxon>
    </lineage>
</organism>
<feature type="region of interest" description="Disordered" evidence="1">
    <location>
        <begin position="1"/>
        <end position="40"/>
    </location>
</feature>
<evidence type="ECO:0000313" key="2">
    <source>
        <dbReference type="EMBL" id="KAF0821161.1"/>
    </source>
</evidence>
<dbReference type="Proteomes" id="UP000465778">
    <property type="component" value="Unassembled WGS sequence"/>
</dbReference>
<sequence>MRSKKIKEATERAPERTRVREEHSDGADEEIRRLSLAEVG</sequence>
<gene>
    <name evidence="2" type="ORF">KIS1582_5158</name>
</gene>
<reference evidence="2 3" key="1">
    <citation type="journal article" date="2020" name="G3 (Bethesda)">
        <title>Whole Genome Sequencing and Comparative Genomics of Two Nematicidal Bacillus Strains Reveals a Wide Range of Possible Virulence Factors.</title>
        <authorList>
            <person name="Susic N."/>
            <person name="Janezic S."/>
            <person name="Rupnik M."/>
            <person name="Geric Stare B."/>
        </authorList>
    </citation>
    <scope>NUCLEOTIDE SEQUENCE [LARGE SCALE GENOMIC DNA]</scope>
    <source>
        <strain evidence="2 3">I-1582</strain>
    </source>
</reference>
<dbReference type="AlphaFoldDB" id="A0A800MRI9"/>
<proteinExistence type="predicted"/>
<accession>A0A800MRI9</accession>
<evidence type="ECO:0000313" key="3">
    <source>
        <dbReference type="Proteomes" id="UP000465778"/>
    </source>
</evidence>
<evidence type="ECO:0000256" key="1">
    <source>
        <dbReference type="SAM" id="MobiDB-lite"/>
    </source>
</evidence>
<dbReference type="RefSeq" id="WP_274578473.1">
    <property type="nucleotide sequence ID" value="NZ_JAQZDS010000002.1"/>
</dbReference>